<dbReference type="InterPro" id="IPR046341">
    <property type="entry name" value="SET_dom_sf"/>
</dbReference>
<keyword evidence="11 12" id="KW-0067">ATP-binding</keyword>
<feature type="compositionally biased region" description="Pro residues" evidence="13">
    <location>
        <begin position="1303"/>
        <end position="1317"/>
    </location>
</feature>
<evidence type="ECO:0000256" key="4">
    <source>
        <dbReference type="ARBA" id="ARBA00022527"/>
    </source>
</evidence>
<proteinExistence type="predicted"/>
<dbReference type="GO" id="GO:0005737">
    <property type="term" value="C:cytoplasm"/>
    <property type="evidence" value="ECO:0007669"/>
    <property type="project" value="UniProtKB-SubCell"/>
</dbReference>
<dbReference type="InterPro" id="IPR046349">
    <property type="entry name" value="C1-like_sf"/>
</dbReference>
<comment type="subcellular location">
    <subcellularLocation>
        <location evidence="1">Cytoplasm</location>
    </subcellularLocation>
</comment>
<dbReference type="SUPFAM" id="SSF56112">
    <property type="entry name" value="Protein kinase-like (PK-like)"/>
    <property type="match status" value="1"/>
</dbReference>
<dbReference type="InterPro" id="IPR036936">
    <property type="entry name" value="CRIB_dom_sf"/>
</dbReference>
<evidence type="ECO:0000256" key="1">
    <source>
        <dbReference type="ARBA" id="ARBA00004496"/>
    </source>
</evidence>
<evidence type="ECO:0000256" key="5">
    <source>
        <dbReference type="ARBA" id="ARBA00022553"/>
    </source>
</evidence>
<dbReference type="CDD" id="cd22541">
    <property type="entry name" value="SP5_N"/>
    <property type="match status" value="1"/>
</dbReference>
<dbReference type="SUPFAM" id="SSF57889">
    <property type="entry name" value="Cysteine-rich domain"/>
    <property type="match status" value="1"/>
</dbReference>
<keyword evidence="17" id="KW-1185">Reference proteome</keyword>
<accession>A0A6P7JEC1</accession>
<dbReference type="GO" id="GO:0006310">
    <property type="term" value="P:DNA recombination"/>
    <property type="evidence" value="ECO:0007669"/>
    <property type="project" value="InterPro"/>
</dbReference>
<evidence type="ECO:0000256" key="7">
    <source>
        <dbReference type="ARBA" id="ARBA00022723"/>
    </source>
</evidence>
<dbReference type="CDD" id="cd00029">
    <property type="entry name" value="C1"/>
    <property type="match status" value="1"/>
</dbReference>
<evidence type="ECO:0000259" key="16">
    <source>
        <dbReference type="PROSITE" id="PS50280"/>
    </source>
</evidence>
<dbReference type="Gene3D" id="3.90.810.10">
    <property type="entry name" value="CRIB domain"/>
    <property type="match status" value="1"/>
</dbReference>
<feature type="domain" description="Protein kinase" evidence="14">
    <location>
        <begin position="1350"/>
        <end position="1601"/>
    </location>
</feature>
<evidence type="ECO:0000256" key="2">
    <source>
        <dbReference type="ARBA" id="ARBA00012513"/>
    </source>
</evidence>
<dbReference type="Gene3D" id="3.30.200.20">
    <property type="entry name" value="Phosphorylase Kinase, domain 1"/>
    <property type="match status" value="1"/>
</dbReference>
<dbReference type="Gene3D" id="1.10.510.10">
    <property type="entry name" value="Transferase(Phosphotransferase) domain 1"/>
    <property type="match status" value="1"/>
</dbReference>
<dbReference type="InterPro" id="IPR000719">
    <property type="entry name" value="Prot_kinase_dom"/>
</dbReference>
<dbReference type="PROSITE" id="PS00108">
    <property type="entry name" value="PROTEIN_KINASE_ST"/>
    <property type="match status" value="1"/>
</dbReference>
<feature type="compositionally biased region" description="Acidic residues" evidence="13">
    <location>
        <begin position="1231"/>
        <end position="1240"/>
    </location>
</feature>
<dbReference type="Pfam" id="PF00069">
    <property type="entry name" value="Pkinase"/>
    <property type="match status" value="1"/>
</dbReference>
<feature type="domain" description="SET" evidence="16">
    <location>
        <begin position="28"/>
        <end position="149"/>
    </location>
</feature>
<dbReference type="GO" id="GO:0004674">
    <property type="term" value="F:protein serine/threonine kinase activity"/>
    <property type="evidence" value="ECO:0007669"/>
    <property type="project" value="UniProtKB-KW"/>
</dbReference>
<gene>
    <name evidence="18" type="primary">pak1</name>
</gene>
<keyword evidence="3" id="KW-0963">Cytoplasm</keyword>
<feature type="region of interest" description="Disordered" evidence="13">
    <location>
        <begin position="1091"/>
        <end position="1157"/>
    </location>
</feature>
<evidence type="ECO:0000256" key="8">
    <source>
        <dbReference type="ARBA" id="ARBA00022741"/>
    </source>
</evidence>
<dbReference type="FunFam" id="3.30.200.20:FF:000069">
    <property type="entry name" value="Non-specific serine/threonine protein kinase"/>
    <property type="match status" value="1"/>
</dbReference>
<evidence type="ECO:0000256" key="9">
    <source>
        <dbReference type="ARBA" id="ARBA00022777"/>
    </source>
</evidence>
<dbReference type="PROSITE" id="PS50280">
    <property type="entry name" value="SET"/>
    <property type="match status" value="1"/>
</dbReference>
<dbReference type="InterPro" id="IPR013762">
    <property type="entry name" value="Integrase-like_cat_sf"/>
</dbReference>
<evidence type="ECO:0000256" key="11">
    <source>
        <dbReference type="ARBA" id="ARBA00022840"/>
    </source>
</evidence>
<evidence type="ECO:0000313" key="18">
    <source>
        <dbReference type="RefSeq" id="XP_028275080.1"/>
    </source>
</evidence>
<keyword evidence="7" id="KW-0479">Metal-binding</keyword>
<feature type="compositionally biased region" description="Polar residues" evidence="13">
    <location>
        <begin position="192"/>
        <end position="203"/>
    </location>
</feature>
<dbReference type="Gene3D" id="1.10.443.10">
    <property type="entry name" value="Intergrase catalytic core"/>
    <property type="match status" value="1"/>
</dbReference>
<feature type="binding site" evidence="12">
    <location>
        <position position="1379"/>
    </location>
    <ligand>
        <name>ATP</name>
        <dbReference type="ChEBI" id="CHEBI:30616"/>
    </ligand>
</feature>
<feature type="compositionally biased region" description="Polar residues" evidence="13">
    <location>
        <begin position="212"/>
        <end position="223"/>
    </location>
</feature>
<evidence type="ECO:0000256" key="12">
    <source>
        <dbReference type="PROSITE-ProRule" id="PRU10141"/>
    </source>
</evidence>
<dbReference type="OrthoDB" id="5376140at2759"/>
<dbReference type="InterPro" id="IPR000095">
    <property type="entry name" value="CRIB_dom"/>
</dbReference>
<dbReference type="PANTHER" id="PTHR33480:SF5">
    <property type="entry name" value="SI:DKEY-51D8.9"/>
    <property type="match status" value="1"/>
</dbReference>
<organism evidence="17 18">
    <name type="scientific">Parambassis ranga</name>
    <name type="common">Indian glassy fish</name>
    <dbReference type="NCBI Taxonomy" id="210632"/>
    <lineage>
        <taxon>Eukaryota</taxon>
        <taxon>Metazoa</taxon>
        <taxon>Chordata</taxon>
        <taxon>Craniata</taxon>
        <taxon>Vertebrata</taxon>
        <taxon>Euteleostomi</taxon>
        <taxon>Actinopterygii</taxon>
        <taxon>Neopterygii</taxon>
        <taxon>Teleostei</taxon>
        <taxon>Neoteleostei</taxon>
        <taxon>Acanthomorphata</taxon>
        <taxon>Ovalentaria</taxon>
        <taxon>Ambassidae</taxon>
        <taxon>Parambassis</taxon>
    </lineage>
</organism>
<evidence type="ECO:0000256" key="10">
    <source>
        <dbReference type="ARBA" id="ARBA00022833"/>
    </source>
</evidence>
<evidence type="ECO:0000259" key="15">
    <source>
        <dbReference type="PROSITE" id="PS50081"/>
    </source>
</evidence>
<dbReference type="PROSITE" id="PS00107">
    <property type="entry name" value="PROTEIN_KINASE_ATP"/>
    <property type="match status" value="1"/>
</dbReference>
<dbReference type="GO" id="GO:0015074">
    <property type="term" value="P:DNA integration"/>
    <property type="evidence" value="ECO:0007669"/>
    <property type="project" value="InterPro"/>
</dbReference>
<dbReference type="GO" id="GO:0005524">
    <property type="term" value="F:ATP binding"/>
    <property type="evidence" value="ECO:0007669"/>
    <property type="project" value="UniProtKB-UniRule"/>
</dbReference>
<feature type="compositionally biased region" description="Polar residues" evidence="13">
    <location>
        <begin position="292"/>
        <end position="303"/>
    </location>
</feature>
<dbReference type="SUPFAM" id="SSF82199">
    <property type="entry name" value="SET domain"/>
    <property type="match status" value="1"/>
</dbReference>
<feature type="region of interest" description="Disordered" evidence="13">
    <location>
        <begin position="156"/>
        <end position="314"/>
    </location>
</feature>
<dbReference type="InterPro" id="IPR001214">
    <property type="entry name" value="SET_dom"/>
</dbReference>
<protein>
    <recommendedName>
        <fullName evidence="2">non-specific serine/threonine protein kinase</fullName>
        <ecNumber evidence="2">2.7.11.1</ecNumber>
    </recommendedName>
</protein>
<evidence type="ECO:0000256" key="3">
    <source>
        <dbReference type="ARBA" id="ARBA00022490"/>
    </source>
</evidence>
<dbReference type="InterPro" id="IPR002219">
    <property type="entry name" value="PKC_DAG/PE"/>
</dbReference>
<dbReference type="GeneID" id="114444597"/>
<feature type="compositionally biased region" description="Polar residues" evidence="13">
    <location>
        <begin position="172"/>
        <end position="183"/>
    </location>
</feature>
<dbReference type="InterPro" id="IPR011009">
    <property type="entry name" value="Kinase-like_dom_sf"/>
</dbReference>
<dbReference type="GO" id="GO:0003677">
    <property type="term" value="F:DNA binding"/>
    <property type="evidence" value="ECO:0007669"/>
    <property type="project" value="InterPro"/>
</dbReference>
<dbReference type="PROSITE" id="PS50011">
    <property type="entry name" value="PROTEIN_KINASE_DOM"/>
    <property type="match status" value="1"/>
</dbReference>
<evidence type="ECO:0000313" key="17">
    <source>
        <dbReference type="Proteomes" id="UP000515145"/>
    </source>
</evidence>
<dbReference type="SMART" id="SM00220">
    <property type="entry name" value="S_TKc"/>
    <property type="match status" value="1"/>
</dbReference>
<dbReference type="Gene3D" id="2.170.270.10">
    <property type="entry name" value="SET domain"/>
    <property type="match status" value="1"/>
</dbReference>
<feature type="compositionally biased region" description="Polar residues" evidence="13">
    <location>
        <begin position="272"/>
        <end position="283"/>
    </location>
</feature>
<dbReference type="PANTHER" id="PTHR33480">
    <property type="entry name" value="SET DOMAIN-CONTAINING PROTEIN-RELATED"/>
    <property type="match status" value="1"/>
</dbReference>
<reference evidence="18" key="1">
    <citation type="submission" date="2025-08" db="UniProtKB">
        <authorList>
            <consortium name="RefSeq"/>
        </authorList>
    </citation>
    <scope>IDENTIFICATION</scope>
</reference>
<feature type="domain" description="Phorbol-ester/DAG-type" evidence="15">
    <location>
        <begin position="321"/>
        <end position="371"/>
    </location>
</feature>
<keyword evidence="4" id="KW-0723">Serine/threonine-protein kinase</keyword>
<feature type="compositionally biased region" description="Polar residues" evidence="13">
    <location>
        <begin position="252"/>
        <end position="263"/>
    </location>
</feature>
<dbReference type="Proteomes" id="UP000515145">
    <property type="component" value="Chromosome 13"/>
</dbReference>
<dbReference type="FunFam" id="1.10.510.10:FF:000011">
    <property type="entry name" value="Non-specific serine/threonine protein kinase"/>
    <property type="match status" value="1"/>
</dbReference>
<name>A0A6P7JEC1_9TELE</name>
<keyword evidence="9 18" id="KW-0418">Kinase</keyword>
<dbReference type="InterPro" id="IPR017441">
    <property type="entry name" value="Protein_kinase_ATP_BS"/>
</dbReference>
<dbReference type="Pfam" id="PF00786">
    <property type="entry name" value="PBD"/>
    <property type="match status" value="1"/>
</dbReference>
<dbReference type="Pfam" id="PF00856">
    <property type="entry name" value="SET"/>
    <property type="match status" value="1"/>
</dbReference>
<dbReference type="SMART" id="SM00317">
    <property type="entry name" value="SET"/>
    <property type="match status" value="1"/>
</dbReference>
<keyword evidence="6" id="KW-0808">Transferase</keyword>
<keyword evidence="5" id="KW-0597">Phosphoprotein</keyword>
<evidence type="ECO:0000256" key="6">
    <source>
        <dbReference type="ARBA" id="ARBA00022679"/>
    </source>
</evidence>
<dbReference type="GO" id="GO:0046872">
    <property type="term" value="F:metal ion binding"/>
    <property type="evidence" value="ECO:0007669"/>
    <property type="project" value="UniProtKB-KW"/>
</dbReference>
<feature type="region of interest" description="Disordered" evidence="13">
    <location>
        <begin position="1206"/>
        <end position="1331"/>
    </location>
</feature>
<dbReference type="CTD" id="5058"/>
<keyword evidence="8 12" id="KW-0547">Nucleotide-binding</keyword>
<feature type="region of interest" description="Disordered" evidence="13">
    <location>
        <begin position="385"/>
        <end position="443"/>
    </location>
</feature>
<dbReference type="CDD" id="cd06654">
    <property type="entry name" value="STKc_PAK1"/>
    <property type="match status" value="1"/>
</dbReference>
<evidence type="ECO:0000259" key="14">
    <source>
        <dbReference type="PROSITE" id="PS50011"/>
    </source>
</evidence>
<feature type="compositionally biased region" description="Low complexity" evidence="13">
    <location>
        <begin position="1274"/>
        <end position="1302"/>
    </location>
</feature>
<sequence length="1625" mass="180858">MATTRSRRAKVKPGEEAAHFAFLCKDKDGFEVKYINSFKGRGVFSRRHFEKGDFLVEYRGELLTKHEHENRQRIYHESLKVFMFEFRFNGKQFCVDAAKEDGSLGRLVNDEHVNPNSKMKTIKVDEKPHLCLFALKDISPGEEITYNYGDSDWPWRCKNSPQETDPVPPASPTSSIHENSPQETDPVPPASPTSSIHENSPQETDPVPPASPASSIHENSPQETDPVPPASPTSRIHENSPQETDPVPPASPASSIHENSPQETDAVPPASPASSIHENSPQETDPVPPASPTSSIHENSPQETDPVPPASPASSIHEICEHDLVSSVVPSFDKCARCSGPYAAIKWTGIRCKRCSVFWHKSCYLKSQNMGLVPKLLLEETSSSEEISEEEYVPDSHSDSDSSWKSSAGPWEEAVSSEEEYVPDSHSDSDSSWKSSAGPSNDMDVKQLSEVQSKEVSCSEFAISTTERKKIHKEGNQVLGVQAKVSKGIAEDTSVKEPGEAQCIQFPNTSSSLRRKTFCYICGKPQSKLTRHLKTHEKTSVEVAQLLALPHDSSERKKMLIKLRNKGNYEHNAEVITSGTGLLKLRRQPKKMYNPKDYVHCMYCQALYLRRHLWRHVRKCTSKPVEAKAESGRTRVLSLAKMSESTLCQQISQGVWKLLTAMKDDDISAAVRSDYCILQLGQSLFNRHGQDPTKYDYIRQKLREVGRLLLALRKDCAIYTLEDAVKPKNFHVVIKAVKKVSGYDEEKNSYQTPSLALKLGHSLQKICDIIHCRALIAEDPQLIQSTQTFKTLCTKKWSELVSHTALTTLTEGHFNKPSTLPFTEDVQRLHRHLEKTANVASEDLGKTPSPQVYGELCKATLAKIILFNRRRGGEVAKMRLKGFLERDTTALHKDVASGLTKFEQKLCNHFSRVEIRGKRGRKVAVLLSPDMVDALTHLISKRTECGVPEENEFLFARPHCLSSYRGQDCLRIYANECGAQNPELLRSTHLRKHVATLSQILNLKNHELDQVADFLGHDIRVHREYYRLPEATTQLAKISKLLLAMEKGSLTNLQGKSLEEIDIEDDMNLSDSEQSEDSEFDEQQPLIHSHTSVGMKRASQYEQECPGTSGMKRDRQPVEEPPGTSDGMKRDRQPAEEPPSTSDDIDSAIESTSTGMPEQWARLLQTSNITKSEQKKNPQAVLDVLKFYDSKETANSQKYMSFTDKNTDAFSSSTTTSSKAVSETPAIATVSEDEDEDEAEPPPVIAPRPEHTKSIYTRSVIEPLPPPPPPTKDAATSPISPPTAAAAAAVTPAAAAPAEGAPSSPPSASPAPGPSVPRPQDKTRKKKMSDEEILEKLRTIVSVGDPKKKYTRFEKIGQGASGTVYTAIDIATGQEVAIKQMNLQQQPKKELIINEILVMRENKNPNIVNYLDSYLVGDELWVVMEYLAGGSLTDVVTETCMDEAQIAAVCRECLQALEFLHSNQVIHRDIKSDNILLGMDGSVKLTDFGFCAQITPEQSKRSTMVGTPYWMAPEVVTRKAYGPKVDIWSLGIMAIEMVEGEPPYLNENPLRALYLIATNGTPELQNPEKLSSIFRDFLNRCLEMDVEKRGSAKELLQHQFLKVAKPLSSLTPLILAAKEAAKNNR</sequence>
<dbReference type="RefSeq" id="XP_028275080.1">
    <property type="nucleotide sequence ID" value="XM_028419279.1"/>
</dbReference>
<dbReference type="EC" id="2.7.11.1" evidence="2"/>
<evidence type="ECO:0000256" key="13">
    <source>
        <dbReference type="SAM" id="MobiDB-lite"/>
    </source>
</evidence>
<dbReference type="PROSITE" id="PS50081">
    <property type="entry name" value="ZF_DAG_PE_2"/>
    <property type="match status" value="1"/>
</dbReference>
<dbReference type="InParanoid" id="A0A6P7JEC1"/>
<dbReference type="InterPro" id="IPR008271">
    <property type="entry name" value="Ser/Thr_kinase_AS"/>
</dbReference>
<keyword evidence="10" id="KW-0862">Zinc</keyword>